<dbReference type="AlphaFoldDB" id="A0AAW0PT88"/>
<reference evidence="2" key="1">
    <citation type="submission" date="2024-04" db="EMBL/GenBank/DDBJ databases">
        <title>Salinicola lusitanus LLJ914,a marine bacterium isolated from the Okinawa Trough.</title>
        <authorList>
            <person name="Li J."/>
        </authorList>
    </citation>
    <scope>NUCLEOTIDE SEQUENCE [LARGE SCALE GENOMIC DNA]</scope>
</reference>
<organism evidence="1 2">
    <name type="scientific">Mugilogobius chulae</name>
    <name type="common">yellowstripe goby</name>
    <dbReference type="NCBI Taxonomy" id="88201"/>
    <lineage>
        <taxon>Eukaryota</taxon>
        <taxon>Metazoa</taxon>
        <taxon>Chordata</taxon>
        <taxon>Craniata</taxon>
        <taxon>Vertebrata</taxon>
        <taxon>Euteleostomi</taxon>
        <taxon>Actinopterygii</taxon>
        <taxon>Neopterygii</taxon>
        <taxon>Teleostei</taxon>
        <taxon>Neoteleostei</taxon>
        <taxon>Acanthomorphata</taxon>
        <taxon>Gobiaria</taxon>
        <taxon>Gobiiformes</taxon>
        <taxon>Gobioidei</taxon>
        <taxon>Gobiidae</taxon>
        <taxon>Gobionellinae</taxon>
        <taxon>Mugilogobius</taxon>
    </lineage>
</organism>
<name>A0AAW0PT88_9GOBI</name>
<comment type="caution">
    <text evidence="1">The sequence shown here is derived from an EMBL/GenBank/DDBJ whole genome shotgun (WGS) entry which is preliminary data.</text>
</comment>
<evidence type="ECO:0000313" key="2">
    <source>
        <dbReference type="Proteomes" id="UP001460270"/>
    </source>
</evidence>
<proteinExistence type="predicted"/>
<sequence>MATYIEEDCHLTLAQLYNRTNNDYLSQISPDFILTYPRPELHVSHVSHSTDLKGLQGICADRGFRNPKGTGLVWFSLTVTPDDLWDAESRSMRIVRRKGAKEKIKLVTPEGKQGPFLSKFATSPAFLSSSRYGSYRLTFDLGTSWSGTNGRPRFRVRAREVLEHSNADSLQFCGGYQPEMKIWKTELYKQEVMYVVLVHSPSDRFSQSQYPPLTEKNRICAFREKPEPHFIWRPQAMSEKHRFNLSWNRDNAVFVFPDQHRLFMWDHVTLALVVDDKVLGFNSDELRRSLRYCEEGYPAVDKSIKFQNYYQAKKEVDKLWRYPWKLWNYNRSGCSTLTEEDTGLSVCVICDWWAWSGRSGGVVRAIQGRGQGD</sequence>
<dbReference type="EMBL" id="JBBPFD010000005">
    <property type="protein sequence ID" value="KAK7925634.1"/>
    <property type="molecule type" value="Genomic_DNA"/>
</dbReference>
<protein>
    <submittedName>
        <fullName evidence="1">Uncharacterized protein</fullName>
    </submittedName>
</protein>
<keyword evidence="2" id="KW-1185">Reference proteome</keyword>
<dbReference type="Proteomes" id="UP001460270">
    <property type="component" value="Unassembled WGS sequence"/>
</dbReference>
<accession>A0AAW0PT88</accession>
<evidence type="ECO:0000313" key="1">
    <source>
        <dbReference type="EMBL" id="KAK7925634.1"/>
    </source>
</evidence>
<gene>
    <name evidence="1" type="ORF">WMY93_007944</name>
</gene>